<organism evidence="1 2">
    <name type="scientific">Streptomyces sannanensis</name>
    <dbReference type="NCBI Taxonomy" id="285536"/>
    <lineage>
        <taxon>Bacteria</taxon>
        <taxon>Bacillati</taxon>
        <taxon>Actinomycetota</taxon>
        <taxon>Actinomycetes</taxon>
        <taxon>Kitasatosporales</taxon>
        <taxon>Streptomycetaceae</taxon>
        <taxon>Streptomyces</taxon>
    </lineage>
</organism>
<gene>
    <name evidence="1" type="ORF">GCM10020367_21260</name>
</gene>
<reference evidence="2" key="1">
    <citation type="journal article" date="2019" name="Int. J. Syst. Evol. Microbiol.">
        <title>The Global Catalogue of Microorganisms (GCM) 10K type strain sequencing project: providing services to taxonomists for standard genome sequencing and annotation.</title>
        <authorList>
            <consortium name="The Broad Institute Genomics Platform"/>
            <consortium name="The Broad Institute Genome Sequencing Center for Infectious Disease"/>
            <person name="Wu L."/>
            <person name="Ma J."/>
        </authorList>
    </citation>
    <scope>NUCLEOTIDE SEQUENCE [LARGE SCALE GENOMIC DNA]</scope>
    <source>
        <strain evidence="2">JCM 9651</strain>
    </source>
</reference>
<dbReference type="RefSeq" id="WP_345036045.1">
    <property type="nucleotide sequence ID" value="NZ_BAAAYL010000001.1"/>
</dbReference>
<proteinExistence type="predicted"/>
<name>A0ABP6S9D2_9ACTN</name>
<dbReference type="Proteomes" id="UP001499990">
    <property type="component" value="Unassembled WGS sequence"/>
</dbReference>
<keyword evidence="2" id="KW-1185">Reference proteome</keyword>
<evidence type="ECO:0000313" key="1">
    <source>
        <dbReference type="EMBL" id="GAA3371270.1"/>
    </source>
</evidence>
<protein>
    <submittedName>
        <fullName evidence="1">Uncharacterized protein</fullName>
    </submittedName>
</protein>
<accession>A0ABP6S9D2</accession>
<comment type="caution">
    <text evidence="1">The sequence shown here is derived from an EMBL/GenBank/DDBJ whole genome shotgun (WGS) entry which is preliminary data.</text>
</comment>
<dbReference type="EMBL" id="BAAAYL010000001">
    <property type="protein sequence ID" value="GAA3371270.1"/>
    <property type="molecule type" value="Genomic_DNA"/>
</dbReference>
<evidence type="ECO:0000313" key="2">
    <source>
        <dbReference type="Proteomes" id="UP001499990"/>
    </source>
</evidence>
<sequence length="63" mass="6643">MKTARIVGAGLPLLYFVALLALPWVLAADGRRHTAGTVAKDEAALEHGALLQGWHDVGEDHAA</sequence>